<accession>A0A420F8N9</accession>
<evidence type="ECO:0000313" key="4">
    <source>
        <dbReference type="Proteomes" id="UP001432190"/>
    </source>
</evidence>
<sequence>MSEDTLRSVEIERTSLGNYVVRNVRGGSVSMGAGEDGSFTPVELLLAAIGGCTAIDVDHITSRRAEPTRFSVEVTGDKIRDETGGNRMTNLTVTFTVAFPEGADGDRAREALPRSLQQSHDRLCTVSRTVELGTPVSIVEATGSTGSTGG</sequence>
<dbReference type="SUPFAM" id="SSF82784">
    <property type="entry name" value="OsmC-like"/>
    <property type="match status" value="1"/>
</dbReference>
<reference evidence="1 3" key="1">
    <citation type="journal article" date="2018" name="Int. J. Syst. Evol. Microbiol.">
        <title>Micromonospora globbae sp. nov., an endophytic actinomycete isolated from roots of Globba winitii C. H. Wright.</title>
        <authorList>
            <person name="Kuncharoen N."/>
            <person name="Pittayakhajonwut P."/>
            <person name="Tanasupawat S."/>
        </authorList>
    </citation>
    <scope>NUCLEOTIDE SEQUENCE [LARGE SCALE GENOMIC DNA]</scope>
    <source>
        <strain evidence="1 3">WPS1-2</strain>
    </source>
</reference>
<dbReference type="Proteomes" id="UP000285744">
    <property type="component" value="Unassembled WGS sequence"/>
</dbReference>
<dbReference type="InterPro" id="IPR003718">
    <property type="entry name" value="OsmC/Ohr_fam"/>
</dbReference>
<dbReference type="EMBL" id="CP108084">
    <property type="protein sequence ID" value="WUP50831.1"/>
    <property type="molecule type" value="Genomic_DNA"/>
</dbReference>
<gene>
    <name evidence="1" type="ORF">D7I43_01415</name>
    <name evidence="2" type="ORF">OG994_04755</name>
</gene>
<dbReference type="AlphaFoldDB" id="A0A420F8N9"/>
<evidence type="ECO:0000313" key="1">
    <source>
        <dbReference type="EMBL" id="RKF29256.1"/>
    </source>
</evidence>
<dbReference type="OrthoDB" id="4864805at2"/>
<dbReference type="Proteomes" id="UP001432190">
    <property type="component" value="Chromosome"/>
</dbReference>
<dbReference type="PANTHER" id="PTHR34352:SF1">
    <property type="entry name" value="PROTEIN YHFA"/>
    <property type="match status" value="1"/>
</dbReference>
<dbReference type="Gene3D" id="3.30.300.20">
    <property type="match status" value="1"/>
</dbReference>
<evidence type="ECO:0000313" key="3">
    <source>
        <dbReference type="Proteomes" id="UP000285744"/>
    </source>
</evidence>
<protein>
    <submittedName>
        <fullName evidence="1">OsmC family peroxiredoxin</fullName>
    </submittedName>
    <submittedName>
        <fullName evidence="2">OsmC family protein</fullName>
    </submittedName>
</protein>
<dbReference type="PANTHER" id="PTHR34352">
    <property type="entry name" value="PROTEIN YHFA"/>
    <property type="match status" value="1"/>
</dbReference>
<dbReference type="EMBL" id="RAQQ01000001">
    <property type="protein sequence ID" value="RKF29256.1"/>
    <property type="molecule type" value="Genomic_DNA"/>
</dbReference>
<name>A0A420F8N9_9ACTN</name>
<dbReference type="Pfam" id="PF02566">
    <property type="entry name" value="OsmC"/>
    <property type="match status" value="1"/>
</dbReference>
<keyword evidence="4" id="KW-1185">Reference proteome</keyword>
<evidence type="ECO:0000313" key="2">
    <source>
        <dbReference type="EMBL" id="WUP50831.1"/>
    </source>
</evidence>
<dbReference type="InterPro" id="IPR015946">
    <property type="entry name" value="KH_dom-like_a/b"/>
</dbReference>
<reference evidence="2" key="2">
    <citation type="submission" date="2022-10" db="EMBL/GenBank/DDBJ databases">
        <title>The complete genomes of actinobacterial strains from the NBC collection.</title>
        <authorList>
            <person name="Joergensen T.S."/>
            <person name="Alvarez Arevalo M."/>
            <person name="Sterndorff E.B."/>
            <person name="Faurdal D."/>
            <person name="Vuksanovic O."/>
            <person name="Mourched A.-S."/>
            <person name="Charusanti P."/>
            <person name="Shaw S."/>
            <person name="Blin K."/>
            <person name="Weber T."/>
        </authorList>
    </citation>
    <scope>NUCLEOTIDE SEQUENCE</scope>
    <source>
        <strain evidence="2">NBC_00256</strain>
    </source>
</reference>
<dbReference type="InterPro" id="IPR036102">
    <property type="entry name" value="OsmC/Ohrsf"/>
</dbReference>
<dbReference type="RefSeq" id="WP_120326495.1">
    <property type="nucleotide sequence ID" value="NZ_CP108084.1"/>
</dbReference>
<organism evidence="1 3">
    <name type="scientific">Micromonospora globbae</name>
    <dbReference type="NCBI Taxonomy" id="1894969"/>
    <lineage>
        <taxon>Bacteria</taxon>
        <taxon>Bacillati</taxon>
        <taxon>Actinomycetota</taxon>
        <taxon>Actinomycetes</taxon>
        <taxon>Micromonosporales</taxon>
        <taxon>Micromonosporaceae</taxon>
        <taxon>Micromonospora</taxon>
    </lineage>
</organism>
<proteinExistence type="predicted"/>